<evidence type="ECO:0000256" key="9">
    <source>
        <dbReference type="ARBA" id="ARBA00023136"/>
    </source>
</evidence>
<evidence type="ECO:0000256" key="6">
    <source>
        <dbReference type="ARBA" id="ARBA00022840"/>
    </source>
</evidence>
<dbReference type="GO" id="GO:0005886">
    <property type="term" value="C:plasma membrane"/>
    <property type="evidence" value="ECO:0007669"/>
    <property type="project" value="UniProtKB-SubCell"/>
</dbReference>
<keyword evidence="3 10" id="KW-0812">Transmembrane</keyword>
<dbReference type="PROSITE" id="PS00154">
    <property type="entry name" value="ATPASE_E1_E2"/>
    <property type="match status" value="1"/>
</dbReference>
<dbReference type="InterPro" id="IPR018303">
    <property type="entry name" value="ATPase_P-typ_P_site"/>
</dbReference>
<keyword evidence="7" id="KW-1278">Translocase</keyword>
<dbReference type="SUPFAM" id="SSF81653">
    <property type="entry name" value="Calcium ATPase, transduction domain A"/>
    <property type="match status" value="1"/>
</dbReference>
<dbReference type="FunFam" id="3.30.70.100:FF:000005">
    <property type="entry name" value="Copper-exporting P-type ATPase A"/>
    <property type="match status" value="1"/>
</dbReference>
<dbReference type="InterPro" id="IPR017969">
    <property type="entry name" value="Heavy-metal-associated_CS"/>
</dbReference>
<evidence type="ECO:0000256" key="5">
    <source>
        <dbReference type="ARBA" id="ARBA00022741"/>
    </source>
</evidence>
<dbReference type="NCBIfam" id="TIGR01512">
    <property type="entry name" value="ATPase-IB2_Cd"/>
    <property type="match status" value="1"/>
</dbReference>
<dbReference type="InterPro" id="IPR023299">
    <property type="entry name" value="ATPase_P-typ_cyto_dom_N"/>
</dbReference>
<feature type="transmembrane region" description="Helical" evidence="10">
    <location>
        <begin position="345"/>
        <end position="367"/>
    </location>
</feature>
<dbReference type="PROSITE" id="PS50846">
    <property type="entry name" value="HMA_2"/>
    <property type="match status" value="1"/>
</dbReference>
<dbReference type="PANTHER" id="PTHR43520:SF8">
    <property type="entry name" value="P-TYPE CU(+) TRANSPORTER"/>
    <property type="match status" value="1"/>
</dbReference>
<dbReference type="GO" id="GO:0005507">
    <property type="term" value="F:copper ion binding"/>
    <property type="evidence" value="ECO:0007669"/>
    <property type="project" value="TreeGrafter"/>
</dbReference>
<keyword evidence="5 10" id="KW-0547">Nucleotide-binding</keyword>
<dbReference type="EMBL" id="JX649861">
    <property type="protein sequence ID" value="AGC71087.1"/>
    <property type="molecule type" value="Genomic_DNA"/>
</dbReference>
<sequence length="717" mass="74762">MSTTETEVRLDVGGMTCTACANRIEKKLNKIDGVEATVNFATARAMISAPAGIDPSVLVETVEKTGYTAAVHDAGSNQEFDPAASLLKRLIVATALTIPVMAVSMIPALQFDYWAWLALAFTTPVVTWAAYPFHRAAILNARHATATMDTLISLGVTAAFTWSLYAMFFGHAGDPTMRMHWTWLSQGAGTHEIYLEVASAVTMFILLGNWLEARAKKQSSAALRALMDMSAKEVTVIRDDAEVSIGIEQLALGDIFVVRPGEKIATDGEVIEGHSSIDESMLTGESVPVDASIGSHVTGATLNTDGRLLVRATAIGADTQLAQMTRLVEQAQEGKADIQRLADKVSGIFVPAVLLISLGTLLAWFAIDGFTTHAFAAAIAVLIIACPCALGLATPTALMVGTGRGAQLGILISGPEVLESTRTINTIVLDKTGTLTTGIMGVQSIDPIGDADEQRLIALAAALEAASEHPVAKAIAALVDQPAAVTDFRNTPGQGVSGVVEGVTVRAGRPSWLGVDASTSTGTTIAVEADGVVIGTITVADEVRETSAEAIRSFRELGLEPILLSGDAQAVAERVAGEVGIEVVHAEVTPERKLEVITELQNEGRIVAMVGDGVNDAAALAGADLGIAMGAGTDVAIAAADVTLMGNDVRSAATAVRLSRATLRTIKGNLVWAFGYNIAAIPLAASGFLNPLVAGLAMAFSSVFVVTNSLRLRNFGR</sequence>
<keyword evidence="9 10" id="KW-0472">Membrane</keyword>
<feature type="transmembrane region" description="Helical" evidence="10">
    <location>
        <begin position="151"/>
        <end position="173"/>
    </location>
</feature>
<evidence type="ECO:0000256" key="1">
    <source>
        <dbReference type="ARBA" id="ARBA00004127"/>
    </source>
</evidence>
<evidence type="ECO:0000256" key="8">
    <source>
        <dbReference type="ARBA" id="ARBA00022989"/>
    </source>
</evidence>
<protein>
    <submittedName>
        <fullName evidence="12">Lead, cadmium, zinc and mercury transporting ATPase</fullName>
        <ecNumber evidence="12">3.6.3.3</ecNumber>
        <ecNumber evidence="12">3.6.3.4</ecNumber>
    </submittedName>
</protein>
<feature type="transmembrane region" description="Helical" evidence="10">
    <location>
        <begin position="113"/>
        <end position="131"/>
    </location>
</feature>
<dbReference type="InterPro" id="IPR036163">
    <property type="entry name" value="HMA_dom_sf"/>
</dbReference>
<evidence type="ECO:0000256" key="4">
    <source>
        <dbReference type="ARBA" id="ARBA00022723"/>
    </source>
</evidence>
<keyword evidence="12" id="KW-0378">Hydrolase</keyword>
<dbReference type="GO" id="GO:0055070">
    <property type="term" value="P:copper ion homeostasis"/>
    <property type="evidence" value="ECO:0007669"/>
    <property type="project" value="TreeGrafter"/>
</dbReference>
<keyword evidence="10" id="KW-1003">Cell membrane</keyword>
<dbReference type="InterPro" id="IPR006121">
    <property type="entry name" value="HMA_dom"/>
</dbReference>
<dbReference type="InterPro" id="IPR059000">
    <property type="entry name" value="ATPase_P-type_domA"/>
</dbReference>
<dbReference type="Gene3D" id="3.30.70.100">
    <property type="match status" value="1"/>
</dbReference>
<dbReference type="InterPro" id="IPR036412">
    <property type="entry name" value="HAD-like_sf"/>
</dbReference>
<evidence type="ECO:0000256" key="3">
    <source>
        <dbReference type="ARBA" id="ARBA00022692"/>
    </source>
</evidence>
<comment type="similarity">
    <text evidence="2 10">Belongs to the cation transport ATPase (P-type) (TC 3.A.3) family. Type IB subfamily.</text>
</comment>
<dbReference type="GO" id="GO:0043682">
    <property type="term" value="F:P-type divalent copper transporter activity"/>
    <property type="evidence" value="ECO:0007669"/>
    <property type="project" value="TreeGrafter"/>
</dbReference>
<dbReference type="InterPro" id="IPR008250">
    <property type="entry name" value="ATPase_P-typ_transduc_dom_A_sf"/>
</dbReference>
<dbReference type="Pfam" id="PF00403">
    <property type="entry name" value="HMA"/>
    <property type="match status" value="1"/>
</dbReference>
<dbReference type="EC" id="3.6.3.3" evidence="12"/>
<dbReference type="PROSITE" id="PS01229">
    <property type="entry name" value="COF_2"/>
    <property type="match status" value="1"/>
</dbReference>
<name>L7VQB2_9BACT</name>
<dbReference type="CDD" id="cd02094">
    <property type="entry name" value="P-type_ATPase_Cu-like"/>
    <property type="match status" value="1"/>
</dbReference>
<dbReference type="Gene3D" id="3.40.50.1000">
    <property type="entry name" value="HAD superfamily/HAD-like"/>
    <property type="match status" value="1"/>
</dbReference>
<dbReference type="PROSITE" id="PS01047">
    <property type="entry name" value="HMA_1"/>
    <property type="match status" value="1"/>
</dbReference>
<keyword evidence="6 10" id="KW-0067">ATP-binding</keyword>
<dbReference type="EC" id="3.6.3.4" evidence="12"/>
<dbReference type="InterPro" id="IPR027256">
    <property type="entry name" value="P-typ_ATPase_IB"/>
</dbReference>
<evidence type="ECO:0000313" key="12">
    <source>
        <dbReference type="EMBL" id="AGC71087.1"/>
    </source>
</evidence>
<dbReference type="PRINTS" id="PR00943">
    <property type="entry name" value="CUATPASE"/>
</dbReference>
<evidence type="ECO:0000259" key="11">
    <source>
        <dbReference type="PROSITE" id="PS50846"/>
    </source>
</evidence>
<proteinExistence type="inferred from homology"/>
<accession>L7VQB2</accession>
<dbReference type="GO" id="GO:0016887">
    <property type="term" value="F:ATP hydrolysis activity"/>
    <property type="evidence" value="ECO:0007669"/>
    <property type="project" value="InterPro"/>
</dbReference>
<feature type="transmembrane region" description="Helical" evidence="10">
    <location>
        <begin position="90"/>
        <end position="107"/>
    </location>
</feature>
<comment type="subcellular location">
    <subcellularLocation>
        <location evidence="10">Cell membrane</location>
    </subcellularLocation>
    <subcellularLocation>
        <location evidence="1">Endomembrane system</location>
        <topology evidence="1">Multi-pass membrane protein</topology>
    </subcellularLocation>
</comment>
<dbReference type="SUPFAM" id="SSF56784">
    <property type="entry name" value="HAD-like"/>
    <property type="match status" value="1"/>
</dbReference>
<dbReference type="GO" id="GO:0005524">
    <property type="term" value="F:ATP binding"/>
    <property type="evidence" value="ECO:0007669"/>
    <property type="project" value="UniProtKB-UniRule"/>
</dbReference>
<evidence type="ECO:0000256" key="10">
    <source>
        <dbReference type="RuleBase" id="RU362081"/>
    </source>
</evidence>
<feature type="transmembrane region" description="Helical" evidence="10">
    <location>
        <begin position="666"/>
        <end position="685"/>
    </location>
</feature>
<dbReference type="Pfam" id="PF00122">
    <property type="entry name" value="E1-E2_ATPase"/>
    <property type="match status" value="1"/>
</dbReference>
<dbReference type="Gene3D" id="3.40.1110.10">
    <property type="entry name" value="Calcium-transporting ATPase, cytoplasmic domain N"/>
    <property type="match status" value="1"/>
</dbReference>
<dbReference type="Pfam" id="PF00702">
    <property type="entry name" value="Hydrolase"/>
    <property type="match status" value="1"/>
</dbReference>
<dbReference type="InterPro" id="IPR001757">
    <property type="entry name" value="P_typ_ATPase"/>
</dbReference>
<dbReference type="InterPro" id="IPR023298">
    <property type="entry name" value="ATPase_P-typ_TM_dom_sf"/>
</dbReference>
<dbReference type="PRINTS" id="PR00119">
    <property type="entry name" value="CATATPASE"/>
</dbReference>
<keyword evidence="4 10" id="KW-0479">Metal-binding</keyword>
<reference evidence="12" key="1">
    <citation type="submission" date="2012-09" db="EMBL/GenBank/DDBJ databases">
        <title>Metagenomic Characterization of a Microbial Community in Wastewater Detects High Levels of Antibiotic Resistance.</title>
        <authorList>
            <person name="Abrams M."/>
            <person name="Caldwell A."/>
            <person name="Vandaei E."/>
            <person name="Lee W."/>
            <person name="Perrott J."/>
            <person name="Khan S.Y."/>
            <person name="Ta J."/>
            <person name="Romero D."/>
            <person name="Nguyen V."/>
            <person name="Pourmand N."/>
            <person name="Ouverney C.C."/>
        </authorList>
    </citation>
    <scope>NUCLEOTIDE SEQUENCE</scope>
</reference>
<evidence type="ECO:0000256" key="7">
    <source>
        <dbReference type="ARBA" id="ARBA00022967"/>
    </source>
</evidence>
<feature type="transmembrane region" description="Helical" evidence="10">
    <location>
        <begin position="373"/>
        <end position="394"/>
    </location>
</feature>
<feature type="domain" description="HMA" evidence="11">
    <location>
        <begin position="6"/>
        <end position="70"/>
    </location>
</feature>
<dbReference type="CDD" id="cd00371">
    <property type="entry name" value="HMA"/>
    <property type="match status" value="1"/>
</dbReference>
<dbReference type="FunFam" id="2.70.150.10:FF:000002">
    <property type="entry name" value="Copper-transporting ATPase 1, putative"/>
    <property type="match status" value="1"/>
</dbReference>
<dbReference type="NCBIfam" id="TIGR01511">
    <property type="entry name" value="ATPase-IB1_Cu"/>
    <property type="match status" value="1"/>
</dbReference>
<dbReference type="SUPFAM" id="SSF81665">
    <property type="entry name" value="Calcium ATPase, transmembrane domain M"/>
    <property type="match status" value="1"/>
</dbReference>
<organism evidence="12">
    <name type="scientific">uncultured bacterium A1Q1_fos_324</name>
    <dbReference type="NCBI Taxonomy" id="1256572"/>
    <lineage>
        <taxon>Bacteria</taxon>
        <taxon>environmental samples</taxon>
    </lineage>
</organism>
<keyword evidence="8 10" id="KW-1133">Transmembrane helix</keyword>
<dbReference type="PANTHER" id="PTHR43520">
    <property type="entry name" value="ATP7, ISOFORM B"/>
    <property type="match status" value="1"/>
</dbReference>
<dbReference type="SUPFAM" id="SSF55008">
    <property type="entry name" value="HMA, heavy metal-associated domain"/>
    <property type="match status" value="1"/>
</dbReference>
<dbReference type="NCBIfam" id="TIGR01525">
    <property type="entry name" value="ATPase-IB_hvy"/>
    <property type="match status" value="1"/>
</dbReference>
<feature type="transmembrane region" description="Helical" evidence="10">
    <location>
        <begin position="691"/>
        <end position="710"/>
    </location>
</feature>
<dbReference type="GO" id="GO:0012505">
    <property type="term" value="C:endomembrane system"/>
    <property type="evidence" value="ECO:0007669"/>
    <property type="project" value="UniProtKB-SubCell"/>
</dbReference>
<dbReference type="NCBIfam" id="TIGR01494">
    <property type="entry name" value="ATPase_P-type"/>
    <property type="match status" value="1"/>
</dbReference>
<dbReference type="InterPro" id="IPR023214">
    <property type="entry name" value="HAD_sf"/>
</dbReference>
<evidence type="ECO:0000256" key="2">
    <source>
        <dbReference type="ARBA" id="ARBA00006024"/>
    </source>
</evidence>
<feature type="transmembrane region" description="Helical" evidence="10">
    <location>
        <begin position="193"/>
        <end position="211"/>
    </location>
</feature>
<dbReference type="AlphaFoldDB" id="L7VQB2"/>
<dbReference type="Gene3D" id="2.70.150.10">
    <property type="entry name" value="Calcium-transporting ATPase, cytoplasmic transduction domain A"/>
    <property type="match status" value="1"/>
</dbReference>